<dbReference type="Pfam" id="PF06985">
    <property type="entry name" value="HET"/>
    <property type="match status" value="1"/>
</dbReference>
<protein>
    <recommendedName>
        <fullName evidence="5">Heterokaryon incompatibility domain-containing protein</fullName>
    </recommendedName>
</protein>
<comment type="caution">
    <text evidence="3">The sequence shown here is derived from an EMBL/GenBank/DDBJ whole genome shotgun (WGS) entry which is preliminary data.</text>
</comment>
<dbReference type="InterPro" id="IPR058525">
    <property type="entry name" value="DUF8212"/>
</dbReference>
<dbReference type="PANTHER" id="PTHR10622">
    <property type="entry name" value="HET DOMAIN-CONTAINING PROTEIN"/>
    <property type="match status" value="1"/>
</dbReference>
<keyword evidence="4" id="KW-1185">Reference proteome</keyword>
<feature type="domain" description="Heterokaryon incompatibility" evidence="1">
    <location>
        <begin position="484"/>
        <end position="611"/>
    </location>
</feature>
<evidence type="ECO:0000259" key="1">
    <source>
        <dbReference type="Pfam" id="PF06985"/>
    </source>
</evidence>
<dbReference type="Proteomes" id="UP001175353">
    <property type="component" value="Unassembled WGS sequence"/>
</dbReference>
<proteinExistence type="predicted"/>
<name>A0AAN6KUL5_9PEZI</name>
<feature type="domain" description="DUF8212" evidence="2">
    <location>
        <begin position="718"/>
        <end position="755"/>
    </location>
</feature>
<accession>A0AAN6KUL5</accession>
<reference evidence="3" key="1">
    <citation type="submission" date="2023-06" db="EMBL/GenBank/DDBJ databases">
        <title>Black Yeasts Isolated from many extreme environments.</title>
        <authorList>
            <person name="Coleine C."/>
            <person name="Stajich J.E."/>
            <person name="Selbmann L."/>
        </authorList>
    </citation>
    <scope>NUCLEOTIDE SEQUENCE</scope>
    <source>
        <strain evidence="3">CCFEE 5200</strain>
    </source>
</reference>
<sequence length="1060" mass="117737">MASRECPIPSVGASLSPFIKTRDEVTRIRKDLHSHLQVHTGHHQDGSALASLSLANPAGPPKPQTSTSITGVRKAYINALRAHSASQARYDALKADLASLPESKSSISAVSVISQPSVNDSYVPMLHQREKRRQLQLIDRTYAAVTTTGAESVDGHPDDIVRQQAGDVPTPLSKPPATLSEKPNVEAQILKLKKTVLSVRRTVDALAAGFSDDRAITVPPARSGGEILGLQSALNELTGWMEQRLAVIGDAEVKTQATDVTEVSNGPAASVTVSLDEIVASYHDYLVARQRVIHTVSSTSLICRPASYSVALESGMSTRHQLRSPAKTILPYLDCLTSAKHEELCLFQESSFLRRQIAASDSETQRLLARLADESHLVHPGTKKGRGWTMAAAEARDTTKEVAVQRLQAGEASAGAAAQALQGVRNTPEYLSQMTTRGVSLLKYSELARYLTKSPQTFSTAMWLINAHSYKLEWFSDSDKAPPYAILSHTWSDDELTFQDIQDPAAPEKPTFAKVRVTCAQALADELGYAWVDTCCIDKKSSAEVTEAINSMFRWYHSARICYALLSDVLVPKGFRVERSKVWTGLDEYDAVCLSLLEHSRWFTRGWTLQELIAPVEICFYDRQWTFITTRQMSKLLFARITGINESMLDWPNQDKHIVGKDHVLEIRHLRRYLENFSIAQRMSWAASRQTSRVEDTAYSLLGLFDTNMPMLYGEGGNAFIRLQEHILRNSTDQTIFAWDHIDPTSSMVRPERRIDRILAEHPAEFKSGRHLVAEGYDPRATKATTFEMNNEGLRITLPMITKDGSDWAILQCSMLDNLVGPLALQLTEFGKGSGRYHIFGGPFDRRLQVVPLEFLADAIPKPVILLRLRPYDRTPSAFHALQDVRFRVNIYNDAWDTKVLRSWPMYPPLDETHFRHQKDKAFAAQTPQDMTISLTVAGNKAGGLKLCTIVPGLGRESMAGRDHPVWNIVFIAGHLMSSSECYTFKPPAIVVITSTQESDLSALCERMADLRETARRSSFSLSASGMIVQASISSIAASPSAASPSYWQVDVRFSIDEYM</sequence>
<evidence type="ECO:0000313" key="3">
    <source>
        <dbReference type="EMBL" id="KAK1002103.1"/>
    </source>
</evidence>
<dbReference type="EMBL" id="JAUJLE010000032">
    <property type="protein sequence ID" value="KAK1002103.1"/>
    <property type="molecule type" value="Genomic_DNA"/>
</dbReference>
<dbReference type="AlphaFoldDB" id="A0AAN6KUL5"/>
<dbReference type="InterPro" id="IPR010730">
    <property type="entry name" value="HET"/>
</dbReference>
<evidence type="ECO:0008006" key="5">
    <source>
        <dbReference type="Google" id="ProtNLM"/>
    </source>
</evidence>
<evidence type="ECO:0000259" key="2">
    <source>
        <dbReference type="Pfam" id="PF26640"/>
    </source>
</evidence>
<organism evidence="3 4">
    <name type="scientific">Friedmanniomyces endolithicus</name>
    <dbReference type="NCBI Taxonomy" id="329885"/>
    <lineage>
        <taxon>Eukaryota</taxon>
        <taxon>Fungi</taxon>
        <taxon>Dikarya</taxon>
        <taxon>Ascomycota</taxon>
        <taxon>Pezizomycotina</taxon>
        <taxon>Dothideomycetes</taxon>
        <taxon>Dothideomycetidae</taxon>
        <taxon>Mycosphaerellales</taxon>
        <taxon>Teratosphaeriaceae</taxon>
        <taxon>Friedmanniomyces</taxon>
    </lineage>
</organism>
<gene>
    <name evidence="3" type="ORF">LTR91_005199</name>
</gene>
<dbReference type="Pfam" id="PF26640">
    <property type="entry name" value="DUF8212"/>
    <property type="match status" value="1"/>
</dbReference>
<dbReference type="PANTHER" id="PTHR10622:SF10">
    <property type="entry name" value="HET DOMAIN-CONTAINING PROTEIN"/>
    <property type="match status" value="1"/>
</dbReference>
<evidence type="ECO:0000313" key="4">
    <source>
        <dbReference type="Proteomes" id="UP001175353"/>
    </source>
</evidence>